<dbReference type="EC" id="3.1.3.87" evidence="4"/>
<dbReference type="Proteomes" id="UP000241639">
    <property type="component" value="Unassembled WGS sequence"/>
</dbReference>
<accession>A0A2T4Z1P0</accession>
<comment type="similarity">
    <text evidence="4">Belongs to the HAD-like hydrolase superfamily. MtnX family.</text>
</comment>
<dbReference type="PANTHER" id="PTHR28181:SF2">
    <property type="entry name" value="PHOSPHORIC MONOESTER HYDROLASE"/>
    <property type="match status" value="1"/>
</dbReference>
<dbReference type="InterPro" id="IPR050849">
    <property type="entry name" value="HAD-like_hydrolase_phosphatase"/>
</dbReference>
<dbReference type="InterPro" id="IPR023214">
    <property type="entry name" value="HAD_sf"/>
</dbReference>
<organism evidence="5 6">
    <name type="scientific">Desmospora activa DSM 45169</name>
    <dbReference type="NCBI Taxonomy" id="1121389"/>
    <lineage>
        <taxon>Bacteria</taxon>
        <taxon>Bacillati</taxon>
        <taxon>Bacillota</taxon>
        <taxon>Bacilli</taxon>
        <taxon>Bacillales</taxon>
        <taxon>Thermoactinomycetaceae</taxon>
        <taxon>Desmospora</taxon>
    </lineage>
</organism>
<dbReference type="HAMAP" id="MF_01680">
    <property type="entry name" value="Salvage_MtnX"/>
    <property type="match status" value="1"/>
</dbReference>
<keyword evidence="3 4" id="KW-0486">Methionine biosynthesis</keyword>
<reference evidence="5 6" key="1">
    <citation type="submission" date="2018-04" db="EMBL/GenBank/DDBJ databases">
        <title>Genomic Encyclopedia of Archaeal and Bacterial Type Strains, Phase II (KMG-II): from individual species to whole genera.</title>
        <authorList>
            <person name="Goeker M."/>
        </authorList>
    </citation>
    <scope>NUCLEOTIDE SEQUENCE [LARGE SCALE GENOMIC DNA]</scope>
    <source>
        <strain evidence="5 6">DSM 45169</strain>
    </source>
</reference>
<protein>
    <recommendedName>
        <fullName evidence="4">2-hydroxy-3-keto-5-methylthiopentenyl-1-phosphate phosphatase</fullName>
        <shortName evidence="4">HK-MTPenyl-1-P phosphatase</shortName>
        <ecNumber evidence="4">3.1.3.87</ecNumber>
    </recommendedName>
</protein>
<dbReference type="GO" id="GO:0019509">
    <property type="term" value="P:L-methionine salvage from methylthioadenosine"/>
    <property type="evidence" value="ECO:0007669"/>
    <property type="project" value="UniProtKB-UniRule"/>
</dbReference>
<dbReference type="Gene3D" id="3.40.50.1000">
    <property type="entry name" value="HAD superfamily/HAD-like"/>
    <property type="match status" value="1"/>
</dbReference>
<evidence type="ECO:0000256" key="4">
    <source>
        <dbReference type="HAMAP-Rule" id="MF_01680"/>
    </source>
</evidence>
<dbReference type="GO" id="GO:0043716">
    <property type="term" value="F:2-hydroxy-3-keto-5-methylthiopentenyl-1-phosphate phosphatase activity"/>
    <property type="evidence" value="ECO:0007669"/>
    <property type="project" value="UniProtKB-UniRule"/>
</dbReference>
<gene>
    <name evidence="4" type="primary">mtnX</name>
    <name evidence="5" type="ORF">C8J48_3341</name>
</gene>
<dbReference type="CDD" id="cd07524">
    <property type="entry name" value="HAD_Pase"/>
    <property type="match status" value="1"/>
</dbReference>
<dbReference type="Gene3D" id="3.90.1470.20">
    <property type="match status" value="1"/>
</dbReference>
<keyword evidence="1 4" id="KW-0028">Amino-acid biosynthesis</keyword>
<comment type="caution">
    <text evidence="5">The sequence shown here is derived from an EMBL/GenBank/DDBJ whole genome shotgun (WGS) entry which is preliminary data.</text>
</comment>
<dbReference type="AlphaFoldDB" id="A0A2T4Z1P0"/>
<dbReference type="SUPFAM" id="SSF56784">
    <property type="entry name" value="HAD-like"/>
    <property type="match status" value="1"/>
</dbReference>
<evidence type="ECO:0000256" key="2">
    <source>
        <dbReference type="ARBA" id="ARBA00022801"/>
    </source>
</evidence>
<sequence>MNGTERVLFCDFDGTITTNDNIIRLLRQENPSGWEGIKDDVLARRISIREGVGRMFSLIPSQRREALTRFVVEGAEIRPGFQRFLTYCRSEGIRLLITSGGIDFFVYPILEPFGIPQEDIFCNGSDFSGETVRITWPHSCDRHCDGDCGMCKTTIMRRFPAAERIVIGDSVTDLAGAQLADWVIARDYLLDRCREQQLPHRPFETFDDVIAALEAHAPVKGGMTE</sequence>
<comment type="catalytic activity">
    <reaction evidence="4">
        <text>2-hydroxy-5-methylsulfanyl-3-oxopent-1-enyl phosphate + H2O = 1,2-dihydroxy-5-(methylsulfanyl)pent-1-en-3-one + phosphate</text>
        <dbReference type="Rhea" id="RHEA:14481"/>
        <dbReference type="ChEBI" id="CHEBI:15377"/>
        <dbReference type="ChEBI" id="CHEBI:43474"/>
        <dbReference type="ChEBI" id="CHEBI:49252"/>
        <dbReference type="ChEBI" id="CHEBI:59505"/>
        <dbReference type="EC" id="3.1.3.87"/>
    </reaction>
</comment>
<dbReference type="Pfam" id="PF12710">
    <property type="entry name" value="HAD"/>
    <property type="match status" value="1"/>
</dbReference>
<dbReference type="PANTHER" id="PTHR28181">
    <property type="entry name" value="UPF0655 PROTEIN YCR015C"/>
    <property type="match status" value="1"/>
</dbReference>
<comment type="function">
    <text evidence="4">Dephosphorylates 2-hydroxy-3-keto-5-methylthiopentenyl-1-phosphate (HK-MTPenyl-1-P) yielding 1,2-dihydroxy-3-keto-5-methylthiopentene (DHK-MTPene).</text>
</comment>
<evidence type="ECO:0000313" key="6">
    <source>
        <dbReference type="Proteomes" id="UP000241639"/>
    </source>
</evidence>
<comment type="pathway">
    <text evidence="4">Amino-acid biosynthesis; L-methionine biosynthesis via salvage pathway; L-methionine from S-methyl-5-thio-alpha-D-ribose 1-phosphate: step 4/6.</text>
</comment>
<keyword evidence="2 4" id="KW-0378">Hydrolase</keyword>
<dbReference type="InterPro" id="IPR017718">
    <property type="entry name" value="HAD-SF_hydro_IB_MtnX"/>
</dbReference>
<dbReference type="EMBL" id="PZZP01000003">
    <property type="protein sequence ID" value="PTM54689.1"/>
    <property type="molecule type" value="Genomic_DNA"/>
</dbReference>
<evidence type="ECO:0000313" key="5">
    <source>
        <dbReference type="EMBL" id="PTM54689.1"/>
    </source>
</evidence>
<dbReference type="NCBIfam" id="NF007103">
    <property type="entry name" value="PRK09552.1"/>
    <property type="match status" value="1"/>
</dbReference>
<evidence type="ECO:0000256" key="3">
    <source>
        <dbReference type="ARBA" id="ARBA00023167"/>
    </source>
</evidence>
<evidence type="ECO:0000256" key="1">
    <source>
        <dbReference type="ARBA" id="ARBA00022605"/>
    </source>
</evidence>
<dbReference type="NCBIfam" id="TIGR01489">
    <property type="entry name" value="DKMTPPase-SF"/>
    <property type="match status" value="1"/>
</dbReference>
<dbReference type="InterPro" id="IPR036412">
    <property type="entry name" value="HAD-like_sf"/>
</dbReference>
<name>A0A2T4Z1P0_9BACL</name>
<dbReference type="UniPathway" id="UPA00904">
    <property type="reaction ID" value="UER00877"/>
</dbReference>
<keyword evidence="6" id="KW-1185">Reference proteome</keyword>
<proteinExistence type="inferred from homology"/>
<dbReference type="NCBIfam" id="TIGR01488">
    <property type="entry name" value="HAD-SF-IB"/>
    <property type="match status" value="1"/>
</dbReference>
<dbReference type="InterPro" id="IPR006384">
    <property type="entry name" value="HAD_hydro_PyrdxlP_Pase-like"/>
</dbReference>
<dbReference type="RefSeq" id="WP_245891264.1">
    <property type="nucleotide sequence ID" value="NZ_PZZP01000003.1"/>
</dbReference>